<reference evidence="1 2" key="1">
    <citation type="submission" date="2016-10" db="EMBL/GenBank/DDBJ databases">
        <authorList>
            <person name="de Groot N.N."/>
        </authorList>
    </citation>
    <scope>NUCLEOTIDE SEQUENCE [LARGE SCALE GENOMIC DNA]</scope>
    <source>
        <strain evidence="1 2">DSM 8512</strain>
    </source>
</reference>
<accession>A0A1H8NTV5</accession>
<evidence type="ECO:0000313" key="1">
    <source>
        <dbReference type="EMBL" id="SEO33065.1"/>
    </source>
</evidence>
<organism evidence="1 2">
    <name type="scientific">Paracoccus alcaliphilus</name>
    <dbReference type="NCBI Taxonomy" id="34002"/>
    <lineage>
        <taxon>Bacteria</taxon>
        <taxon>Pseudomonadati</taxon>
        <taxon>Pseudomonadota</taxon>
        <taxon>Alphaproteobacteria</taxon>
        <taxon>Rhodobacterales</taxon>
        <taxon>Paracoccaceae</taxon>
        <taxon>Paracoccus</taxon>
    </lineage>
</organism>
<sequence length="102" mass="11457">MPRSVPDPGQSFTVARREDLERSAFHDRIAQGQGRHDVFVYVHGYNTSFPRALYRHAQIVADARQPGTAVLFSWPSQGVLTDYTGDPHFPITLLALLVDRHG</sequence>
<dbReference type="STRING" id="34002.SAMN04489859_10708"/>
<dbReference type="RefSeq" id="WP_090617720.1">
    <property type="nucleotide sequence ID" value="NZ_CP067124.1"/>
</dbReference>
<evidence type="ECO:0000313" key="2">
    <source>
        <dbReference type="Proteomes" id="UP000199054"/>
    </source>
</evidence>
<dbReference type="OrthoDB" id="9797755at2"/>
<dbReference type="EMBL" id="FODE01000070">
    <property type="protein sequence ID" value="SEO33065.1"/>
    <property type="molecule type" value="Genomic_DNA"/>
</dbReference>
<evidence type="ECO:0008006" key="3">
    <source>
        <dbReference type="Google" id="ProtNLM"/>
    </source>
</evidence>
<dbReference type="InterPro" id="IPR010297">
    <property type="entry name" value="DUF900_hydrolase"/>
</dbReference>
<keyword evidence="2" id="KW-1185">Reference proteome</keyword>
<dbReference type="Proteomes" id="UP000199054">
    <property type="component" value="Unassembled WGS sequence"/>
</dbReference>
<proteinExistence type="predicted"/>
<name>A0A1H8NTV5_9RHOB</name>
<gene>
    <name evidence="1" type="ORF">SAMN04489859_10708</name>
</gene>
<protein>
    <recommendedName>
        <fullName evidence="3">Alpha/beta hydrolase family protein</fullName>
    </recommendedName>
</protein>
<dbReference type="AlphaFoldDB" id="A0A1H8NTV5"/>
<dbReference type="Pfam" id="PF05990">
    <property type="entry name" value="DUF900"/>
    <property type="match status" value="1"/>
</dbReference>